<name>A0ABV9P9C9_9FLAO</name>
<keyword evidence="2" id="KW-1185">Reference proteome</keyword>
<dbReference type="Proteomes" id="UP001595935">
    <property type="component" value="Unassembled WGS sequence"/>
</dbReference>
<proteinExistence type="predicted"/>
<comment type="caution">
    <text evidence="1">The sequence shown here is derived from an EMBL/GenBank/DDBJ whole genome shotgun (WGS) entry which is preliminary data.</text>
</comment>
<sequence length="276" mass="31898">MDQLDSREYYKKLNQPLIDFLVNIFKLHDIIEACCIGLIRAKETPRLMEILHQLESSSLDIEELTKEPKRVSETAKEEIDAGFPFLYSQSLLMMYSNLENTIKNFIIEYFKNNEMTEFEYATGKKINLTVPNTSDDETIEYTFKQYENKLTGGKSLGYGVERFEALLEPIGFSGALDSLIIKDIHHLSQIRNTIIHRASIADSHFVEKCPDLGYNIGDKVNINYLDYEKYYCAIGEYILEIARRLGREMGADLTKLNAVKMKFPATYFKSYNVPKD</sequence>
<evidence type="ECO:0000313" key="1">
    <source>
        <dbReference type="EMBL" id="MFC4746898.1"/>
    </source>
</evidence>
<protein>
    <recommendedName>
        <fullName evidence="3">RiboL-PSP-HEPN domain-containing protein</fullName>
    </recommendedName>
</protein>
<accession>A0ABV9P9C9</accession>
<evidence type="ECO:0008006" key="3">
    <source>
        <dbReference type="Google" id="ProtNLM"/>
    </source>
</evidence>
<dbReference type="EMBL" id="JBHSGV010000002">
    <property type="protein sequence ID" value="MFC4746898.1"/>
    <property type="molecule type" value="Genomic_DNA"/>
</dbReference>
<organism evidence="1 2">
    <name type="scientific">Flavobacterium branchiicola</name>
    <dbReference type="NCBI Taxonomy" id="1114875"/>
    <lineage>
        <taxon>Bacteria</taxon>
        <taxon>Pseudomonadati</taxon>
        <taxon>Bacteroidota</taxon>
        <taxon>Flavobacteriia</taxon>
        <taxon>Flavobacteriales</taxon>
        <taxon>Flavobacteriaceae</taxon>
        <taxon>Flavobacterium</taxon>
    </lineage>
</organism>
<dbReference type="RefSeq" id="WP_213255940.1">
    <property type="nucleotide sequence ID" value="NZ_JAGYWA010000002.1"/>
</dbReference>
<reference evidence="2" key="1">
    <citation type="journal article" date="2019" name="Int. J. Syst. Evol. Microbiol.">
        <title>The Global Catalogue of Microorganisms (GCM) 10K type strain sequencing project: providing services to taxonomists for standard genome sequencing and annotation.</title>
        <authorList>
            <consortium name="The Broad Institute Genomics Platform"/>
            <consortium name="The Broad Institute Genome Sequencing Center for Infectious Disease"/>
            <person name="Wu L."/>
            <person name="Ma J."/>
        </authorList>
    </citation>
    <scope>NUCLEOTIDE SEQUENCE [LARGE SCALE GENOMIC DNA]</scope>
    <source>
        <strain evidence="2">WYCCWR 13023</strain>
    </source>
</reference>
<gene>
    <name evidence="1" type="ORF">ACFO5S_05550</name>
</gene>
<evidence type="ECO:0000313" key="2">
    <source>
        <dbReference type="Proteomes" id="UP001595935"/>
    </source>
</evidence>